<keyword evidence="1" id="KW-0732">Signal</keyword>
<dbReference type="InterPro" id="IPR027829">
    <property type="entry name" value="DUF4625"/>
</dbReference>
<comment type="caution">
    <text evidence="2">The sequence shown here is derived from an EMBL/GenBank/DDBJ whole genome shotgun (WGS) entry which is preliminary data.</text>
</comment>
<keyword evidence="3" id="KW-1185">Reference proteome</keyword>
<sequence>MKKLNWAFLILFSFAFVACDDDDDDVTLDTTDPVITITSPTTGATVTAGGVINLEGTVTDNEGLEEITVSMTDPDGTTTELSDKSIRDFLNDDREADFDIDINVDANAAAGDWMVTVTAVDDAGNEASESVTVTLTE</sequence>
<feature type="signal peptide" evidence="1">
    <location>
        <begin position="1"/>
        <end position="18"/>
    </location>
</feature>
<dbReference type="EMBL" id="JAAEAA010000026">
    <property type="protein sequence ID" value="NDK57422.1"/>
    <property type="molecule type" value="Genomic_DNA"/>
</dbReference>
<name>A0A6B2HBT9_9BACT</name>
<dbReference type="Proteomes" id="UP000478546">
    <property type="component" value="Unassembled WGS sequence"/>
</dbReference>
<dbReference type="PROSITE" id="PS51257">
    <property type="entry name" value="PROKAR_LIPOPROTEIN"/>
    <property type="match status" value="1"/>
</dbReference>
<protein>
    <submittedName>
        <fullName evidence="2">DUF4625 domain-containing protein</fullName>
    </submittedName>
</protein>
<gene>
    <name evidence="2" type="ORF">GWO68_15975</name>
</gene>
<reference evidence="2 3" key="1">
    <citation type="submission" date="2020-01" db="EMBL/GenBank/DDBJ databases">
        <authorList>
            <person name="Kim M.K."/>
        </authorList>
    </citation>
    <scope>NUCLEOTIDE SEQUENCE [LARGE SCALE GENOMIC DNA]</scope>
    <source>
        <strain evidence="2 3">BT213</strain>
    </source>
</reference>
<evidence type="ECO:0000313" key="3">
    <source>
        <dbReference type="Proteomes" id="UP000478546"/>
    </source>
</evidence>
<dbReference type="RefSeq" id="WP_162347483.1">
    <property type="nucleotide sequence ID" value="NZ_JAAEAA010000026.1"/>
</dbReference>
<dbReference type="Pfam" id="PF15418">
    <property type="entry name" value="DUF4625"/>
    <property type="match status" value="1"/>
</dbReference>
<feature type="chain" id="PRO_5025674010" evidence="1">
    <location>
        <begin position="19"/>
        <end position="137"/>
    </location>
</feature>
<dbReference type="AlphaFoldDB" id="A0A6B2HBT9"/>
<evidence type="ECO:0000256" key="1">
    <source>
        <dbReference type="SAM" id="SignalP"/>
    </source>
</evidence>
<proteinExistence type="predicted"/>
<evidence type="ECO:0000313" key="2">
    <source>
        <dbReference type="EMBL" id="NDK57422.1"/>
    </source>
</evidence>
<dbReference type="Gene3D" id="2.60.40.10">
    <property type="entry name" value="Immunoglobulins"/>
    <property type="match status" value="1"/>
</dbReference>
<organism evidence="2 3">
    <name type="scientific">Pontibacter fetidus</name>
    <dbReference type="NCBI Taxonomy" id="2700082"/>
    <lineage>
        <taxon>Bacteria</taxon>
        <taxon>Pseudomonadati</taxon>
        <taxon>Bacteroidota</taxon>
        <taxon>Cytophagia</taxon>
        <taxon>Cytophagales</taxon>
        <taxon>Hymenobacteraceae</taxon>
        <taxon>Pontibacter</taxon>
    </lineage>
</organism>
<accession>A0A6B2HBT9</accession>
<dbReference type="InterPro" id="IPR013783">
    <property type="entry name" value="Ig-like_fold"/>
</dbReference>